<proteinExistence type="predicted"/>
<dbReference type="InterPro" id="IPR037151">
    <property type="entry name" value="AlkB-like_sf"/>
</dbReference>
<accession>A0ABM7VEH4</accession>
<sequence length="197" mass="23194">MKNFIKLNPIDELHLAFFPDFLDQQQADAFFKDLKSSIEWEQPIVKIFGKEHPVPRKVAFYGEPDVQYRYSGQTHTAIPWTESLQAIKSKIQESTPYEFNSVLLNFYRSGADKMGWHADDEKVLGSNPVIISLNLGAERRMDFRDKKDHQKKCSIQLPVGSLLIMLEDCQHRFHHQIPMQKRIKEERINLTFRQIKY</sequence>
<gene>
    <name evidence="2" type="ORF">PEPS_16210</name>
</gene>
<keyword evidence="3" id="KW-1185">Reference proteome</keyword>
<dbReference type="InterPro" id="IPR005123">
    <property type="entry name" value="Oxoglu/Fe-dep_dioxygenase_dom"/>
</dbReference>
<organism evidence="2 3">
    <name type="scientific">Persicobacter psychrovividus</name>
    <dbReference type="NCBI Taxonomy" id="387638"/>
    <lineage>
        <taxon>Bacteria</taxon>
        <taxon>Pseudomonadati</taxon>
        <taxon>Bacteroidota</taxon>
        <taxon>Cytophagia</taxon>
        <taxon>Cytophagales</taxon>
        <taxon>Persicobacteraceae</taxon>
        <taxon>Persicobacter</taxon>
    </lineage>
</organism>
<evidence type="ECO:0000313" key="3">
    <source>
        <dbReference type="Proteomes" id="UP001354989"/>
    </source>
</evidence>
<dbReference type="SUPFAM" id="SSF51197">
    <property type="entry name" value="Clavaminate synthase-like"/>
    <property type="match status" value="1"/>
</dbReference>
<evidence type="ECO:0000313" key="2">
    <source>
        <dbReference type="EMBL" id="BDC99340.1"/>
    </source>
</evidence>
<dbReference type="Proteomes" id="UP001354989">
    <property type="component" value="Chromosome"/>
</dbReference>
<protein>
    <submittedName>
        <fullName evidence="2">Alpha-ketoglutarate-dependent dioxygenase AlkB</fullName>
    </submittedName>
</protein>
<dbReference type="EMBL" id="AP025292">
    <property type="protein sequence ID" value="BDC99340.1"/>
    <property type="molecule type" value="Genomic_DNA"/>
</dbReference>
<reference evidence="2 3" key="1">
    <citation type="submission" date="2021-12" db="EMBL/GenBank/DDBJ databases">
        <title>Genome sequencing of bacteria with rrn-lacking chromosome and rrn-plasmid.</title>
        <authorList>
            <person name="Anda M."/>
            <person name="Iwasaki W."/>
        </authorList>
    </citation>
    <scope>NUCLEOTIDE SEQUENCE [LARGE SCALE GENOMIC DNA]</scope>
    <source>
        <strain evidence="2 3">NBRC 101262</strain>
    </source>
</reference>
<dbReference type="InterPro" id="IPR032854">
    <property type="entry name" value="ALKBH3"/>
</dbReference>
<dbReference type="GO" id="GO:0051213">
    <property type="term" value="F:dioxygenase activity"/>
    <property type="evidence" value="ECO:0007669"/>
    <property type="project" value="UniProtKB-KW"/>
</dbReference>
<feature type="domain" description="Fe2OG dioxygenase" evidence="1">
    <location>
        <begin position="98"/>
        <end position="196"/>
    </location>
</feature>
<dbReference type="PANTHER" id="PTHR31212:SF4">
    <property type="entry name" value="ALPHA-KETOGLUTARATE-DEPENDENT DIOXYGENASE ALKB HOMOLOG 3"/>
    <property type="match status" value="1"/>
</dbReference>
<evidence type="ECO:0000259" key="1">
    <source>
        <dbReference type="PROSITE" id="PS51471"/>
    </source>
</evidence>
<dbReference type="PANTHER" id="PTHR31212">
    <property type="entry name" value="ALPHA-KETOGLUTARATE-DEPENDENT DIOXYGENASE ALKB HOMOLOG 3"/>
    <property type="match status" value="1"/>
</dbReference>
<keyword evidence="2" id="KW-0560">Oxidoreductase</keyword>
<dbReference type="InterPro" id="IPR027450">
    <property type="entry name" value="AlkB-like"/>
</dbReference>
<dbReference type="Pfam" id="PF13532">
    <property type="entry name" value="2OG-FeII_Oxy_2"/>
    <property type="match status" value="1"/>
</dbReference>
<name>A0ABM7VEH4_9BACT</name>
<keyword evidence="2" id="KW-0223">Dioxygenase</keyword>
<dbReference type="RefSeq" id="WP_338396739.1">
    <property type="nucleotide sequence ID" value="NZ_AP025292.1"/>
</dbReference>
<dbReference type="PROSITE" id="PS51471">
    <property type="entry name" value="FE2OG_OXY"/>
    <property type="match status" value="1"/>
</dbReference>
<dbReference type="Gene3D" id="2.60.120.590">
    <property type="entry name" value="Alpha-ketoglutarate-dependent dioxygenase AlkB-like"/>
    <property type="match status" value="1"/>
</dbReference>